<evidence type="ECO:0000256" key="1">
    <source>
        <dbReference type="SAM" id="MobiDB-lite"/>
    </source>
</evidence>
<dbReference type="Proteomes" id="UP000288805">
    <property type="component" value="Unassembled WGS sequence"/>
</dbReference>
<sequence length="123" mass="12822">MGRFGANPPKNECTMIYLESKNLHGHTALNSVKKIKAMENKSTNPSKGGKSGKIPPKRGQVMSKIFERLKGAVLPKNSKGRVKTSTDEGGSGSGSGSGSGNGAAVAVEVEISNNACIFDETND</sequence>
<proteinExistence type="predicted"/>
<feature type="compositionally biased region" description="Gly residues" evidence="1">
    <location>
        <begin position="89"/>
        <end position="101"/>
    </location>
</feature>
<name>A0A438E0A7_VITVI</name>
<feature type="region of interest" description="Disordered" evidence="1">
    <location>
        <begin position="37"/>
        <end position="103"/>
    </location>
</feature>
<gene>
    <name evidence="2" type="ORF">CK203_114962</name>
</gene>
<evidence type="ECO:0000313" key="3">
    <source>
        <dbReference type="Proteomes" id="UP000288805"/>
    </source>
</evidence>
<protein>
    <submittedName>
        <fullName evidence="2">Uncharacterized protein</fullName>
    </submittedName>
</protein>
<evidence type="ECO:0000313" key="2">
    <source>
        <dbReference type="EMBL" id="RVW41214.1"/>
    </source>
</evidence>
<reference evidence="2 3" key="1">
    <citation type="journal article" date="2018" name="PLoS Genet.">
        <title>Population sequencing reveals clonal diversity and ancestral inbreeding in the grapevine cultivar Chardonnay.</title>
        <authorList>
            <person name="Roach M.J."/>
            <person name="Johnson D.L."/>
            <person name="Bohlmann J."/>
            <person name="van Vuuren H.J."/>
            <person name="Jones S.J."/>
            <person name="Pretorius I.S."/>
            <person name="Schmidt S.A."/>
            <person name="Borneman A.R."/>
        </authorList>
    </citation>
    <scope>NUCLEOTIDE SEQUENCE [LARGE SCALE GENOMIC DNA]</scope>
    <source>
        <strain evidence="3">cv. Chardonnay</strain>
        <tissue evidence="2">Leaf</tissue>
    </source>
</reference>
<dbReference type="EMBL" id="QGNW01001444">
    <property type="protein sequence ID" value="RVW41214.1"/>
    <property type="molecule type" value="Genomic_DNA"/>
</dbReference>
<accession>A0A438E0A7</accession>
<feature type="compositionally biased region" description="Low complexity" evidence="1">
    <location>
        <begin position="45"/>
        <end position="59"/>
    </location>
</feature>
<dbReference type="AlphaFoldDB" id="A0A438E0A7"/>
<organism evidence="2 3">
    <name type="scientific">Vitis vinifera</name>
    <name type="common">Grape</name>
    <dbReference type="NCBI Taxonomy" id="29760"/>
    <lineage>
        <taxon>Eukaryota</taxon>
        <taxon>Viridiplantae</taxon>
        <taxon>Streptophyta</taxon>
        <taxon>Embryophyta</taxon>
        <taxon>Tracheophyta</taxon>
        <taxon>Spermatophyta</taxon>
        <taxon>Magnoliopsida</taxon>
        <taxon>eudicotyledons</taxon>
        <taxon>Gunneridae</taxon>
        <taxon>Pentapetalae</taxon>
        <taxon>rosids</taxon>
        <taxon>Vitales</taxon>
        <taxon>Vitaceae</taxon>
        <taxon>Viteae</taxon>
        <taxon>Vitis</taxon>
    </lineage>
</organism>
<comment type="caution">
    <text evidence="2">The sequence shown here is derived from an EMBL/GenBank/DDBJ whole genome shotgun (WGS) entry which is preliminary data.</text>
</comment>